<gene>
    <name evidence="3" type="primary">viuB_3</name>
    <name evidence="3" type="ORF">PAM7971_01364</name>
</gene>
<dbReference type="Gene3D" id="2.40.30.10">
    <property type="entry name" value="Translation factors"/>
    <property type="match status" value="1"/>
</dbReference>
<dbReference type="InterPro" id="IPR039374">
    <property type="entry name" value="SIP_fam"/>
</dbReference>
<proteinExistence type="inferred from homology"/>
<evidence type="ECO:0000313" key="3">
    <source>
        <dbReference type="EMBL" id="SLN33062.1"/>
    </source>
</evidence>
<feature type="domain" description="FAD-binding FR-type" evidence="2">
    <location>
        <begin position="108"/>
        <end position="230"/>
    </location>
</feature>
<comment type="similarity">
    <text evidence="1">Belongs to the SIP oxidoreductase family.</text>
</comment>
<evidence type="ECO:0000259" key="2">
    <source>
        <dbReference type="PROSITE" id="PS51384"/>
    </source>
</evidence>
<dbReference type="PANTHER" id="PTHR30157">
    <property type="entry name" value="FERRIC REDUCTASE, NADPH-DEPENDENT"/>
    <property type="match status" value="1"/>
</dbReference>
<dbReference type="CDD" id="cd06193">
    <property type="entry name" value="siderophore_interacting"/>
    <property type="match status" value="1"/>
</dbReference>
<dbReference type="InterPro" id="IPR017938">
    <property type="entry name" value="Riboflavin_synthase-like_b-brl"/>
</dbReference>
<organism evidence="3 4">
    <name type="scientific">Pacificibacter marinus</name>
    <dbReference type="NCBI Taxonomy" id="658057"/>
    <lineage>
        <taxon>Bacteria</taxon>
        <taxon>Pseudomonadati</taxon>
        <taxon>Pseudomonadota</taxon>
        <taxon>Alphaproteobacteria</taxon>
        <taxon>Rhodobacterales</taxon>
        <taxon>Roseobacteraceae</taxon>
        <taxon>Pacificibacter</taxon>
    </lineage>
</organism>
<sequence length="354" mass="39037">MTAHSTLVSPQLFIASTWLAARIDHALPVFRHMAEQWELAVTEPNEALQIELESGVVIVAQQGDGTSVRIEGFDASGLQMIRDLLTSQFILHDLNPIWDGEFSGQRPGNQSLATVADVQRISSSYTRITVEGADLARFASGGLHFRLLFGPKGAPWPTTDTNGVTVWPGGATAWHRPVYTVRRITKHGLQHRLEFDVFLHDGGRVTTWTQTAKMGDEIALVGPGGDAKPKLADWMGFVGDETALPALARMLADLPTSTQGEAVIFVPKEDDIQPMPHPAGVKLRWELRDTGHTMIDALTSLVIPQVARRVFFAGELQEAQAARQVLLDRGLSKREFMAATYWTRDKDQNRTLSD</sequence>
<dbReference type="RefSeq" id="WP_085848244.1">
    <property type="nucleotide sequence ID" value="NZ_FNZV01000006.1"/>
</dbReference>
<evidence type="ECO:0000256" key="1">
    <source>
        <dbReference type="ARBA" id="ARBA00035644"/>
    </source>
</evidence>
<dbReference type="SUPFAM" id="SSF63380">
    <property type="entry name" value="Riboflavin synthase domain-like"/>
    <property type="match status" value="1"/>
</dbReference>
<dbReference type="Proteomes" id="UP000193307">
    <property type="component" value="Unassembled WGS sequence"/>
</dbReference>
<dbReference type="Pfam" id="PF08021">
    <property type="entry name" value="FAD_binding_9"/>
    <property type="match status" value="1"/>
</dbReference>
<dbReference type="InterPro" id="IPR007037">
    <property type="entry name" value="SIP_rossman_dom"/>
</dbReference>
<protein>
    <submittedName>
        <fullName evidence="3">Vibriobactin utilization protein ViuB</fullName>
    </submittedName>
</protein>
<dbReference type="PROSITE" id="PS51384">
    <property type="entry name" value="FAD_FR"/>
    <property type="match status" value="1"/>
</dbReference>
<evidence type="ECO:0000313" key="4">
    <source>
        <dbReference type="Proteomes" id="UP000193307"/>
    </source>
</evidence>
<dbReference type="Gene3D" id="3.40.50.80">
    <property type="entry name" value="Nucleotide-binding domain of ferredoxin-NADP reductase (FNR) module"/>
    <property type="match status" value="1"/>
</dbReference>
<name>A0A1Y5S635_9RHOB</name>
<accession>A0A1Y5S635</accession>
<dbReference type="GO" id="GO:0016491">
    <property type="term" value="F:oxidoreductase activity"/>
    <property type="evidence" value="ECO:0007669"/>
    <property type="project" value="InterPro"/>
</dbReference>
<dbReference type="AlphaFoldDB" id="A0A1Y5S635"/>
<dbReference type="STRING" id="658057.SAMN04488032_106190"/>
<dbReference type="EMBL" id="FWFW01000003">
    <property type="protein sequence ID" value="SLN33062.1"/>
    <property type="molecule type" value="Genomic_DNA"/>
</dbReference>
<keyword evidence="4" id="KW-1185">Reference proteome</keyword>
<dbReference type="InterPro" id="IPR013113">
    <property type="entry name" value="SIP_FAD-bd"/>
</dbReference>
<dbReference type="Pfam" id="PF04954">
    <property type="entry name" value="SIP"/>
    <property type="match status" value="1"/>
</dbReference>
<dbReference type="InterPro" id="IPR017927">
    <property type="entry name" value="FAD-bd_FR_type"/>
</dbReference>
<dbReference type="OrthoDB" id="9814826at2"/>
<reference evidence="3 4" key="1">
    <citation type="submission" date="2017-03" db="EMBL/GenBank/DDBJ databases">
        <authorList>
            <person name="Afonso C.L."/>
            <person name="Miller P.J."/>
            <person name="Scott M.A."/>
            <person name="Spackman E."/>
            <person name="Goraichik I."/>
            <person name="Dimitrov K.M."/>
            <person name="Suarez D.L."/>
            <person name="Swayne D.E."/>
        </authorList>
    </citation>
    <scope>NUCLEOTIDE SEQUENCE [LARGE SCALE GENOMIC DNA]</scope>
    <source>
        <strain evidence="3 4">CECT 7971</strain>
    </source>
</reference>
<dbReference type="PANTHER" id="PTHR30157:SF0">
    <property type="entry name" value="NADPH-DEPENDENT FERRIC-CHELATE REDUCTASE"/>
    <property type="match status" value="1"/>
</dbReference>
<dbReference type="InterPro" id="IPR039261">
    <property type="entry name" value="FNR_nucleotide-bd"/>
</dbReference>